<keyword evidence="3" id="KW-0808">Transferase</keyword>
<evidence type="ECO:0000256" key="1">
    <source>
        <dbReference type="ARBA" id="ARBA00012352"/>
    </source>
</evidence>
<organism evidence="9 10">
    <name type="scientific">Fusarium pseudocircinatum</name>
    <dbReference type="NCBI Taxonomy" id="56676"/>
    <lineage>
        <taxon>Eukaryota</taxon>
        <taxon>Fungi</taxon>
        <taxon>Dikarya</taxon>
        <taxon>Ascomycota</taxon>
        <taxon>Pezizomycotina</taxon>
        <taxon>Sordariomycetes</taxon>
        <taxon>Hypocreomycetidae</taxon>
        <taxon>Hypocreales</taxon>
        <taxon>Nectriaceae</taxon>
        <taxon>Fusarium</taxon>
        <taxon>Fusarium fujikuroi species complex</taxon>
    </lineage>
</organism>
<dbReference type="CDD" id="cd00829">
    <property type="entry name" value="SCP-x_thiolase"/>
    <property type="match status" value="1"/>
</dbReference>
<dbReference type="PROSITE" id="PS00737">
    <property type="entry name" value="THIOLASE_2"/>
    <property type="match status" value="1"/>
</dbReference>
<evidence type="ECO:0000256" key="5">
    <source>
        <dbReference type="ARBA" id="ARBA00023121"/>
    </source>
</evidence>
<dbReference type="GO" id="GO:0008289">
    <property type="term" value="F:lipid binding"/>
    <property type="evidence" value="ECO:0007669"/>
    <property type="project" value="UniProtKB-KW"/>
</dbReference>
<accession>A0A8H5PRZ5</accession>
<proteinExistence type="predicted"/>
<protein>
    <recommendedName>
        <fullName evidence="1">propanoyl-CoA C-acyltransferase</fullName>
        <ecNumber evidence="1">2.3.1.176</ecNumber>
    </recommendedName>
    <alternativeName>
        <fullName evidence="6">Propanoyl-CoA C-acyltransferase</fullName>
    </alternativeName>
</protein>
<dbReference type="InterPro" id="IPR020613">
    <property type="entry name" value="Thiolase_CS"/>
</dbReference>
<evidence type="ECO:0000313" key="9">
    <source>
        <dbReference type="EMBL" id="KAF5601176.1"/>
    </source>
</evidence>
<dbReference type="EC" id="2.3.1.176" evidence="1"/>
<dbReference type="AlphaFoldDB" id="A0A8H5PRZ5"/>
<dbReference type="InterPro" id="IPR055140">
    <property type="entry name" value="Thiolase_C_2"/>
</dbReference>
<keyword evidence="5" id="KW-0446">Lipid-binding</keyword>
<evidence type="ECO:0000256" key="3">
    <source>
        <dbReference type="ARBA" id="ARBA00022679"/>
    </source>
</evidence>
<dbReference type="Pfam" id="PF22691">
    <property type="entry name" value="Thiolase_C_1"/>
    <property type="match status" value="1"/>
</dbReference>
<dbReference type="InterPro" id="IPR020616">
    <property type="entry name" value="Thiolase_N"/>
</dbReference>
<evidence type="ECO:0000259" key="8">
    <source>
        <dbReference type="Pfam" id="PF22691"/>
    </source>
</evidence>
<dbReference type="Proteomes" id="UP000546213">
    <property type="component" value="Unassembled WGS sequence"/>
</dbReference>
<name>A0A8H5PRZ5_9HYPO</name>
<dbReference type="NCBIfam" id="NF006102">
    <property type="entry name" value="PRK08256.1"/>
    <property type="match status" value="1"/>
</dbReference>
<dbReference type="InterPro" id="IPR016039">
    <property type="entry name" value="Thiolase-like"/>
</dbReference>
<reference evidence="9 10" key="1">
    <citation type="submission" date="2020-05" db="EMBL/GenBank/DDBJ databases">
        <title>Identification and distribution of gene clusters putatively required for synthesis of sphingolipid metabolism inhibitors in phylogenetically diverse species of the filamentous fungus Fusarium.</title>
        <authorList>
            <person name="Kim H.-S."/>
            <person name="Busman M."/>
            <person name="Brown D.W."/>
            <person name="Divon H."/>
            <person name="Uhlig S."/>
            <person name="Proctor R.H."/>
        </authorList>
    </citation>
    <scope>NUCLEOTIDE SEQUENCE [LARGE SCALE GENOMIC DNA]</scope>
    <source>
        <strain evidence="9 10">NRRL 36939</strain>
    </source>
</reference>
<evidence type="ECO:0000259" key="7">
    <source>
        <dbReference type="Pfam" id="PF00108"/>
    </source>
</evidence>
<dbReference type="PANTHER" id="PTHR42870">
    <property type="entry name" value="ACETYL-COA C-ACETYLTRANSFERASE"/>
    <property type="match status" value="1"/>
</dbReference>
<sequence length="465" mass="50183">MASETPSNKAYVLGVGMTKFIKPRGLRQYPDLGYEAGIKAMLDAQINYDDVEHGVACFAYGDSTSGQRVFYQFGMSSIPVVNTSNACATGSVGLYLARTLVQTGKADCVLVVGFEKMNPGSLKSVWSDRPSSSGRFAAKMRELAEPSNSPLTAQYFANAGREYMAKICARYGAKEEDFAEIARISHEHSQRNPYAQFQQKYSLKEIQDSPTIHSPLTKLQCSPTSDGAAAAVIVSERFLAARSHLQGQAVLMAGQAFCTDSPKTFGNSAMELVGYDMSQRATKTALAEAGVTAEEIRVCELHDCFSTNELLLLDALGFSEPGKAHEMVRRGDITYGGKMVINPSGGLISKGHPIGATGLAQCAEMIWQLRGWANTRLAGETRVALQHNLGLGGAVVVNIYKRADGAMSTKVSDDEVAKHSWLGYNPAVEARGITSEDANKVRSKKFKNDFALGETVDRIQAAAKL</sequence>
<evidence type="ECO:0000256" key="2">
    <source>
        <dbReference type="ARBA" id="ARBA00022448"/>
    </source>
</evidence>
<dbReference type="EMBL" id="JAAOAS010000050">
    <property type="protein sequence ID" value="KAF5601176.1"/>
    <property type="molecule type" value="Genomic_DNA"/>
</dbReference>
<evidence type="ECO:0000256" key="4">
    <source>
        <dbReference type="ARBA" id="ARBA00023055"/>
    </source>
</evidence>
<dbReference type="GO" id="GO:0006869">
    <property type="term" value="P:lipid transport"/>
    <property type="evidence" value="ECO:0007669"/>
    <property type="project" value="UniProtKB-KW"/>
</dbReference>
<evidence type="ECO:0000313" key="10">
    <source>
        <dbReference type="Proteomes" id="UP000546213"/>
    </source>
</evidence>
<dbReference type="PANTHER" id="PTHR42870:SF1">
    <property type="entry name" value="NON-SPECIFIC LIPID-TRANSFER PROTEIN-LIKE 2"/>
    <property type="match status" value="1"/>
</dbReference>
<keyword evidence="10" id="KW-1185">Reference proteome</keyword>
<dbReference type="GO" id="GO:0016747">
    <property type="term" value="F:acyltransferase activity, transferring groups other than amino-acyl groups"/>
    <property type="evidence" value="ECO:0007669"/>
    <property type="project" value="InterPro"/>
</dbReference>
<dbReference type="Gene3D" id="3.40.47.10">
    <property type="match status" value="1"/>
</dbReference>
<gene>
    <name evidence="9" type="ORF">FPCIR_2358</name>
</gene>
<keyword evidence="2" id="KW-0813">Transport</keyword>
<dbReference type="Pfam" id="PF00108">
    <property type="entry name" value="Thiolase_N"/>
    <property type="match status" value="1"/>
</dbReference>
<dbReference type="OrthoDB" id="542135at2759"/>
<keyword evidence="4" id="KW-0445">Lipid transport</keyword>
<dbReference type="SUPFAM" id="SSF53901">
    <property type="entry name" value="Thiolase-like"/>
    <property type="match status" value="2"/>
</dbReference>
<feature type="domain" description="Thiolase C-terminal" evidence="8">
    <location>
        <begin position="275"/>
        <end position="391"/>
    </location>
</feature>
<feature type="domain" description="Thiolase N-terminal" evidence="7">
    <location>
        <begin position="13"/>
        <end position="236"/>
    </location>
</feature>
<evidence type="ECO:0000256" key="6">
    <source>
        <dbReference type="ARBA" id="ARBA00032316"/>
    </source>
</evidence>
<comment type="caution">
    <text evidence="9">The sequence shown here is derived from an EMBL/GenBank/DDBJ whole genome shotgun (WGS) entry which is preliminary data.</text>
</comment>